<evidence type="ECO:0000313" key="1">
    <source>
        <dbReference type="EMBL" id="MFA1539412.1"/>
    </source>
</evidence>
<dbReference type="EMBL" id="JAXCEI010000004">
    <property type="protein sequence ID" value="MFA1539412.1"/>
    <property type="molecule type" value="Genomic_DNA"/>
</dbReference>
<dbReference type="RefSeq" id="WP_371949183.1">
    <property type="nucleotide sequence ID" value="NZ_JAXCEI010000004.1"/>
</dbReference>
<comment type="caution">
    <text evidence="1">The sequence shown here is derived from an EMBL/GenBank/DDBJ whole genome shotgun (WGS) entry which is preliminary data.</text>
</comment>
<evidence type="ECO:0000313" key="2">
    <source>
        <dbReference type="Proteomes" id="UP001569963"/>
    </source>
</evidence>
<dbReference type="Proteomes" id="UP001569963">
    <property type="component" value="Unassembled WGS sequence"/>
</dbReference>
<sequence>MKRPRPQHVAAALIGVVGLLVAALIAVAGVLASGNIPTAPSSYRVQIVRVAGTGAEFAP</sequence>
<accession>A0ABV4Q9V8</accession>
<name>A0ABV4Q9V8_9ACTN</name>
<proteinExistence type="predicted"/>
<keyword evidence="2" id="KW-1185">Reference proteome</keyword>
<organism evidence="1 2">
    <name type="scientific">Actinomadura monticuli</name>
    <dbReference type="NCBI Taxonomy" id="3097367"/>
    <lineage>
        <taxon>Bacteria</taxon>
        <taxon>Bacillati</taxon>
        <taxon>Actinomycetota</taxon>
        <taxon>Actinomycetes</taxon>
        <taxon>Streptosporangiales</taxon>
        <taxon>Thermomonosporaceae</taxon>
        <taxon>Actinomadura</taxon>
    </lineage>
</organism>
<reference evidence="1 2" key="1">
    <citation type="submission" date="2023-11" db="EMBL/GenBank/DDBJ databases">
        <title>Actinomadura monticuli sp. nov., isolated from volcanic ash.</title>
        <authorList>
            <person name="Lee S.D."/>
            <person name="Yang H."/>
            <person name="Kim I.S."/>
        </authorList>
    </citation>
    <scope>NUCLEOTIDE SEQUENCE [LARGE SCALE GENOMIC DNA]</scope>
    <source>
        <strain evidence="1 2">DLS-62</strain>
    </source>
</reference>
<protein>
    <submittedName>
        <fullName evidence="1">Uncharacterized protein</fullName>
    </submittedName>
</protein>
<gene>
    <name evidence="1" type="ORF">SM611_10765</name>
</gene>